<organism evidence="3 4">
    <name type="scientific">Streptomyces pyxinicus</name>
    <dbReference type="NCBI Taxonomy" id="2970331"/>
    <lineage>
        <taxon>Bacteria</taxon>
        <taxon>Bacillati</taxon>
        <taxon>Actinomycetota</taxon>
        <taxon>Actinomycetes</taxon>
        <taxon>Kitasatosporales</taxon>
        <taxon>Streptomycetaceae</taxon>
        <taxon>Streptomyces</taxon>
    </lineage>
</organism>
<dbReference type="PROSITE" id="PS50801">
    <property type="entry name" value="STAS"/>
    <property type="match status" value="1"/>
</dbReference>
<dbReference type="PANTHER" id="PTHR33495">
    <property type="entry name" value="ANTI-SIGMA FACTOR ANTAGONIST TM_1081-RELATED-RELATED"/>
    <property type="match status" value="1"/>
</dbReference>
<dbReference type="Pfam" id="PF01740">
    <property type="entry name" value="STAS"/>
    <property type="match status" value="1"/>
</dbReference>
<dbReference type="Proteomes" id="UP001205612">
    <property type="component" value="Unassembled WGS sequence"/>
</dbReference>
<dbReference type="InterPro" id="IPR036513">
    <property type="entry name" value="STAS_dom_sf"/>
</dbReference>
<protein>
    <submittedName>
        <fullName evidence="3">STAS domain-containing protein</fullName>
    </submittedName>
</protein>
<dbReference type="Gene3D" id="3.30.750.24">
    <property type="entry name" value="STAS domain"/>
    <property type="match status" value="1"/>
</dbReference>
<keyword evidence="4" id="KW-1185">Reference proteome</keyword>
<proteinExistence type="predicted"/>
<feature type="region of interest" description="Disordered" evidence="1">
    <location>
        <begin position="109"/>
        <end position="132"/>
    </location>
</feature>
<dbReference type="SUPFAM" id="SSF52091">
    <property type="entry name" value="SpoIIaa-like"/>
    <property type="match status" value="1"/>
</dbReference>
<name>A0ABT2B758_9ACTN</name>
<accession>A0ABT2B758</accession>
<feature type="domain" description="STAS" evidence="2">
    <location>
        <begin position="1"/>
        <end position="110"/>
    </location>
</feature>
<evidence type="ECO:0000313" key="3">
    <source>
        <dbReference type="EMBL" id="MCS0604358.1"/>
    </source>
</evidence>
<comment type="caution">
    <text evidence="3">The sequence shown here is derived from an EMBL/GenBank/DDBJ whole genome shotgun (WGS) entry which is preliminary data.</text>
</comment>
<evidence type="ECO:0000259" key="2">
    <source>
        <dbReference type="PROSITE" id="PS50801"/>
    </source>
</evidence>
<dbReference type="RefSeq" id="WP_258781042.1">
    <property type="nucleotide sequence ID" value="NZ_JANUGP010000021.1"/>
</dbReference>
<evidence type="ECO:0000256" key="1">
    <source>
        <dbReference type="SAM" id="MobiDB-lite"/>
    </source>
</evidence>
<evidence type="ECO:0000313" key="4">
    <source>
        <dbReference type="Proteomes" id="UP001205612"/>
    </source>
</evidence>
<reference evidence="3 4" key="1">
    <citation type="submission" date="2022-08" db="EMBL/GenBank/DDBJ databases">
        <authorList>
            <person name="Somphong A."/>
            <person name="Phongsopitanun W."/>
        </authorList>
    </citation>
    <scope>NUCLEOTIDE SEQUENCE [LARGE SCALE GENOMIC DNA]</scope>
    <source>
        <strain evidence="3 4">LP11</strain>
    </source>
</reference>
<gene>
    <name evidence="3" type="ORF">NX794_24550</name>
</gene>
<feature type="compositionally biased region" description="Basic and acidic residues" evidence="1">
    <location>
        <begin position="112"/>
        <end position="124"/>
    </location>
</feature>
<dbReference type="CDD" id="cd07043">
    <property type="entry name" value="STAS_anti-anti-sigma_factors"/>
    <property type="match status" value="1"/>
</dbReference>
<sequence length="132" mass="14355">MLQLIDREDALIVAALPEDVDLFTSPDVRAAGEGLLDGGCRFLVLDTSTVAHIDSSGITVLLAFWQRLDEAGGAMVLSVPDPHLRWRLDILGLDSVMDVTQTLPDAVTRARGLRDDSRRPERHPSHTGTESA</sequence>
<dbReference type="EMBL" id="JANUGP010000021">
    <property type="protein sequence ID" value="MCS0604358.1"/>
    <property type="molecule type" value="Genomic_DNA"/>
</dbReference>
<dbReference type="InterPro" id="IPR002645">
    <property type="entry name" value="STAS_dom"/>
</dbReference>